<dbReference type="AlphaFoldDB" id="A0A6V8KFU2"/>
<comment type="caution">
    <text evidence="2">The sequence shown here is derived from an EMBL/GenBank/DDBJ whole genome shotgun (WGS) entry which is preliminary data.</text>
</comment>
<reference evidence="2 3" key="1">
    <citation type="submission" date="2020-03" db="EMBL/GenBank/DDBJ databases">
        <title>Whole genome shotgun sequence of Phytohabitans houttuyneae NBRC 108639.</title>
        <authorList>
            <person name="Komaki H."/>
            <person name="Tamura T."/>
        </authorList>
    </citation>
    <scope>NUCLEOTIDE SEQUENCE [LARGE SCALE GENOMIC DNA]</scope>
    <source>
        <strain evidence="2 3">NBRC 108639</strain>
    </source>
</reference>
<evidence type="ECO:0000313" key="3">
    <source>
        <dbReference type="Proteomes" id="UP000482800"/>
    </source>
</evidence>
<organism evidence="2 3">
    <name type="scientific">Phytohabitans houttuyneae</name>
    <dbReference type="NCBI Taxonomy" id="1076126"/>
    <lineage>
        <taxon>Bacteria</taxon>
        <taxon>Bacillati</taxon>
        <taxon>Actinomycetota</taxon>
        <taxon>Actinomycetes</taxon>
        <taxon>Micromonosporales</taxon>
        <taxon>Micromonosporaceae</taxon>
    </lineage>
</organism>
<protein>
    <submittedName>
        <fullName evidence="2">Uncharacterized protein</fullName>
    </submittedName>
</protein>
<reference evidence="2 3" key="2">
    <citation type="submission" date="2020-03" db="EMBL/GenBank/DDBJ databases">
        <authorList>
            <person name="Ichikawa N."/>
            <person name="Kimura A."/>
            <person name="Kitahashi Y."/>
            <person name="Uohara A."/>
        </authorList>
    </citation>
    <scope>NUCLEOTIDE SEQUENCE [LARGE SCALE GENOMIC DNA]</scope>
    <source>
        <strain evidence="2 3">NBRC 108639</strain>
    </source>
</reference>
<accession>A0A6V8KFU2</accession>
<keyword evidence="1" id="KW-0812">Transmembrane</keyword>
<evidence type="ECO:0000313" key="2">
    <source>
        <dbReference type="EMBL" id="GFJ81361.1"/>
    </source>
</evidence>
<keyword evidence="1" id="KW-1133">Transmembrane helix</keyword>
<keyword evidence="3" id="KW-1185">Reference proteome</keyword>
<gene>
    <name evidence="2" type="ORF">Phou_055410</name>
</gene>
<dbReference type="RefSeq" id="WP_173060450.1">
    <property type="nucleotide sequence ID" value="NZ_BAABGO010000019.1"/>
</dbReference>
<dbReference type="Proteomes" id="UP000482800">
    <property type="component" value="Unassembled WGS sequence"/>
</dbReference>
<sequence length="301" mass="32499">MLLLNRAQGSGGQRPPDRFNYRVASVLAVAALVAVVATVATRSTPGSSAAGRPPQHRPPPIDVIYETTPATHRVALAEHRLTSACMTRQGYQYRAAPPSDGQVADRPTPFGYETLPAAAGTSAPPAAETGTEDPAYGRALHGDPAKRLTVEVDAMRVSGPGGGCIAEAKQRLLGDRRARWMELQIQLFKIQDRALRGLPEDGRFRAATDRWRACVRERGFTWANPLEVQRDLPVNADPRTDPGTRADVECKQDTGYLADAYASLADAQRRELGDEPTALTEWQGLLRGQDEAATAVLNGAR</sequence>
<keyword evidence="1" id="KW-0472">Membrane</keyword>
<proteinExistence type="predicted"/>
<dbReference type="EMBL" id="BLPF01000002">
    <property type="protein sequence ID" value="GFJ81361.1"/>
    <property type="molecule type" value="Genomic_DNA"/>
</dbReference>
<feature type="transmembrane region" description="Helical" evidence="1">
    <location>
        <begin position="21"/>
        <end position="40"/>
    </location>
</feature>
<name>A0A6V8KFU2_9ACTN</name>
<evidence type="ECO:0000256" key="1">
    <source>
        <dbReference type="SAM" id="Phobius"/>
    </source>
</evidence>